<dbReference type="Proteomes" id="UP000008854">
    <property type="component" value="Unassembled WGS sequence"/>
</dbReference>
<evidence type="ECO:0000256" key="1">
    <source>
        <dbReference type="SAM" id="Phobius"/>
    </source>
</evidence>
<feature type="transmembrane region" description="Helical" evidence="1">
    <location>
        <begin position="6"/>
        <end position="26"/>
    </location>
</feature>
<accession>A0A3Q0KEQ8</accession>
<protein>
    <submittedName>
        <fullName evidence="3">EF-hand domain-containing protein</fullName>
    </submittedName>
</protein>
<dbReference type="InParanoid" id="A0A3Q0KEQ8"/>
<reference evidence="3" key="2">
    <citation type="submission" date="2018-12" db="UniProtKB">
        <authorList>
            <consortium name="WormBaseParasite"/>
        </authorList>
    </citation>
    <scope>IDENTIFICATION</scope>
    <source>
        <strain evidence="3">Puerto Rican</strain>
    </source>
</reference>
<dbReference type="WBParaSite" id="Smp_039590.1">
    <property type="protein sequence ID" value="Smp_039590.1"/>
    <property type="gene ID" value="Smp_039590"/>
</dbReference>
<keyword evidence="1" id="KW-0812">Transmembrane</keyword>
<organism evidence="2 3">
    <name type="scientific">Schistosoma mansoni</name>
    <name type="common">Blood fluke</name>
    <dbReference type="NCBI Taxonomy" id="6183"/>
    <lineage>
        <taxon>Eukaryota</taxon>
        <taxon>Metazoa</taxon>
        <taxon>Spiralia</taxon>
        <taxon>Lophotrochozoa</taxon>
        <taxon>Platyhelminthes</taxon>
        <taxon>Trematoda</taxon>
        <taxon>Digenea</taxon>
        <taxon>Strigeidida</taxon>
        <taxon>Schistosomatoidea</taxon>
        <taxon>Schistosomatidae</taxon>
        <taxon>Schistosoma</taxon>
    </lineage>
</organism>
<keyword evidence="2" id="KW-1185">Reference proteome</keyword>
<sequence length="82" mass="9515">MSIIIENLIVINFGGISLLKLILIIMEKLIKMNLKNIWINIVHNLVVKMLKKHLNIVILIIMELLNLKNLKSICFVNEKLLI</sequence>
<dbReference type="AlphaFoldDB" id="A0A3Q0KEQ8"/>
<dbReference type="STRING" id="6183.A0A3Q0KEQ8"/>
<proteinExistence type="predicted"/>
<name>A0A3Q0KEQ8_SCHMA</name>
<keyword evidence="1" id="KW-1133">Transmembrane helix</keyword>
<reference evidence="2" key="1">
    <citation type="journal article" date="2012" name="PLoS Negl. Trop. Dis.">
        <title>A systematically improved high quality genome and transcriptome of the human blood fluke Schistosoma mansoni.</title>
        <authorList>
            <person name="Protasio A.V."/>
            <person name="Tsai I.J."/>
            <person name="Babbage A."/>
            <person name="Nichol S."/>
            <person name="Hunt M."/>
            <person name="Aslett M.A."/>
            <person name="De Silva N."/>
            <person name="Velarde G.S."/>
            <person name="Anderson T.J."/>
            <person name="Clark R.C."/>
            <person name="Davidson C."/>
            <person name="Dillon G.P."/>
            <person name="Holroyd N.E."/>
            <person name="LoVerde P.T."/>
            <person name="Lloyd C."/>
            <person name="McQuillan J."/>
            <person name="Oliveira G."/>
            <person name="Otto T.D."/>
            <person name="Parker-Manuel S.J."/>
            <person name="Quail M.A."/>
            <person name="Wilson R.A."/>
            <person name="Zerlotini A."/>
            <person name="Dunne D.W."/>
            <person name="Berriman M."/>
        </authorList>
    </citation>
    <scope>NUCLEOTIDE SEQUENCE [LARGE SCALE GENOMIC DNA]</scope>
    <source>
        <strain evidence="2">Puerto Rican</strain>
    </source>
</reference>
<evidence type="ECO:0000313" key="3">
    <source>
        <dbReference type="WBParaSite" id="Smp_039590.1"/>
    </source>
</evidence>
<keyword evidence="1" id="KW-0472">Membrane</keyword>
<evidence type="ECO:0000313" key="2">
    <source>
        <dbReference type="Proteomes" id="UP000008854"/>
    </source>
</evidence>